<proteinExistence type="predicted"/>
<sequence>MAASHFYSSLDVLHLVRPAFSRPRFLRFVVLFADWVRCTGVHAVTEALVRSGVSGVRHHAAFH</sequence>
<evidence type="ECO:0000313" key="1">
    <source>
        <dbReference type="EMBL" id="AKQ68352.1"/>
    </source>
</evidence>
<dbReference type="Proteomes" id="UP000009026">
    <property type="component" value="Chromosome"/>
</dbReference>
<dbReference type="PATRIC" id="fig|1297742.4.peg.5347"/>
<dbReference type="STRING" id="1297742.A176_005264"/>
<keyword evidence="2" id="KW-1185">Reference proteome</keyword>
<dbReference type="RefSeq" id="WP_002633145.1">
    <property type="nucleotide sequence ID" value="NZ_CP012109.1"/>
</dbReference>
<accession>A0A0H4XJA4</accession>
<evidence type="ECO:0000313" key="2">
    <source>
        <dbReference type="Proteomes" id="UP000009026"/>
    </source>
</evidence>
<gene>
    <name evidence="1" type="ORF">A176_005264</name>
</gene>
<protein>
    <recommendedName>
        <fullName evidence="3">Mobile element protein</fullName>
    </recommendedName>
</protein>
<evidence type="ECO:0008006" key="3">
    <source>
        <dbReference type="Google" id="ProtNLM"/>
    </source>
</evidence>
<name>A0A0H4XJA4_9BACT</name>
<dbReference type="AlphaFoldDB" id="A0A0H4XJA4"/>
<dbReference type="OrthoDB" id="151236at2"/>
<dbReference type="KEGG" id="mym:A176_005264"/>
<dbReference type="EMBL" id="CP012109">
    <property type="protein sequence ID" value="AKQ68352.1"/>
    <property type="molecule type" value="Genomic_DNA"/>
</dbReference>
<reference evidence="1 2" key="1">
    <citation type="journal article" date="2016" name="PLoS ONE">
        <title>Complete Genome Sequence and Comparative Genomics of a Novel Myxobacterium Myxococcus hansupus.</title>
        <authorList>
            <person name="Sharma G."/>
            <person name="Narwani T."/>
            <person name="Subramanian S."/>
        </authorList>
    </citation>
    <scope>NUCLEOTIDE SEQUENCE [LARGE SCALE GENOMIC DNA]</scope>
    <source>
        <strain evidence="2">mixupus</strain>
    </source>
</reference>
<organism evidence="1 2">
    <name type="scientific">Pseudomyxococcus hansupus</name>
    <dbReference type="NCBI Taxonomy" id="1297742"/>
    <lineage>
        <taxon>Bacteria</taxon>
        <taxon>Pseudomonadati</taxon>
        <taxon>Myxococcota</taxon>
        <taxon>Myxococcia</taxon>
        <taxon>Myxococcales</taxon>
        <taxon>Cystobacterineae</taxon>
        <taxon>Myxococcaceae</taxon>
        <taxon>Pseudomyxococcus</taxon>
    </lineage>
</organism>